<evidence type="ECO:0000313" key="1">
    <source>
        <dbReference type="EMBL" id="MEL1244433.1"/>
    </source>
</evidence>
<keyword evidence="2" id="KW-1185">Reference proteome</keyword>
<accession>A0ABU9HXJ0</accession>
<protein>
    <submittedName>
        <fullName evidence="1">Uncharacterized protein</fullName>
    </submittedName>
</protein>
<evidence type="ECO:0000313" key="2">
    <source>
        <dbReference type="Proteomes" id="UP001464555"/>
    </source>
</evidence>
<reference evidence="1 2" key="1">
    <citation type="submission" date="2024-04" db="EMBL/GenBank/DDBJ databases">
        <title>Flavobacterium sp. DGU11 16S ribosomal RNA gene Genome sequencing and assembly.</title>
        <authorList>
            <person name="Park S."/>
        </authorList>
    </citation>
    <scope>NUCLEOTIDE SEQUENCE [LARGE SCALE GENOMIC DNA]</scope>
    <source>
        <strain evidence="1 2">DGU11</strain>
    </source>
</reference>
<name>A0ABU9HXJ0_9FLAO</name>
<organism evidence="1 2">
    <name type="scientific">Flavobacterium arundinis</name>
    <dbReference type="NCBI Taxonomy" id="3139143"/>
    <lineage>
        <taxon>Bacteria</taxon>
        <taxon>Pseudomonadati</taxon>
        <taxon>Bacteroidota</taxon>
        <taxon>Flavobacteriia</taxon>
        <taxon>Flavobacteriales</taxon>
        <taxon>Flavobacteriaceae</taxon>
        <taxon>Flavobacterium</taxon>
    </lineage>
</organism>
<dbReference type="Proteomes" id="UP001464555">
    <property type="component" value="Unassembled WGS sequence"/>
</dbReference>
<dbReference type="EMBL" id="JBBYHR010000004">
    <property type="protein sequence ID" value="MEL1244433.1"/>
    <property type="molecule type" value="Genomic_DNA"/>
</dbReference>
<dbReference type="RefSeq" id="WP_341696750.1">
    <property type="nucleotide sequence ID" value="NZ_JBBYHR010000004.1"/>
</dbReference>
<gene>
    <name evidence="1" type="ORF">AAEO56_09190</name>
</gene>
<proteinExistence type="predicted"/>
<sequence length="160" mass="18360">MKEQAKRTLELSRGHLATLSNELISDLNELVAGSWGITDPDEEEEVASVDIEIFAQGYALAAYPMDDYDSQLGYKPLLTNLPGGPLGDSEFCLDGDIYDFDNEEDMKEMNEFDKAQNDLFFEWFLECWKQVDTSDLETPMTISFHDSFRSYDLVNQKWTK</sequence>
<comment type="caution">
    <text evidence="1">The sequence shown here is derived from an EMBL/GenBank/DDBJ whole genome shotgun (WGS) entry which is preliminary data.</text>
</comment>